<organism evidence="1 2">
    <name type="scientific">Pullulanibacillus pueri</name>
    <dbReference type="NCBI Taxonomy" id="1437324"/>
    <lineage>
        <taxon>Bacteria</taxon>
        <taxon>Bacillati</taxon>
        <taxon>Bacillota</taxon>
        <taxon>Bacilli</taxon>
        <taxon>Bacillales</taxon>
        <taxon>Sporolactobacillaceae</taxon>
        <taxon>Pullulanibacillus</taxon>
    </lineage>
</organism>
<dbReference type="AlphaFoldDB" id="A0A8J2ZY85"/>
<dbReference type="EMBL" id="BMFV01000023">
    <property type="protein sequence ID" value="GGH84827.1"/>
    <property type="molecule type" value="Genomic_DNA"/>
</dbReference>
<evidence type="ECO:0000313" key="2">
    <source>
        <dbReference type="Proteomes" id="UP000656813"/>
    </source>
</evidence>
<gene>
    <name evidence="1" type="ORF">GCM10007096_28810</name>
</gene>
<sequence>MGKRHDKEYKEYVTKLIVEEGRMATRLPLLLVSTLFRAPFVNHS</sequence>
<comment type="caution">
    <text evidence="1">The sequence shown here is derived from an EMBL/GenBank/DDBJ whole genome shotgun (WGS) entry which is preliminary data.</text>
</comment>
<proteinExistence type="predicted"/>
<accession>A0A8J2ZY85</accession>
<keyword evidence="2" id="KW-1185">Reference proteome</keyword>
<protein>
    <submittedName>
        <fullName evidence="1">Uncharacterized protein</fullName>
    </submittedName>
</protein>
<dbReference type="RefSeq" id="WP_268236400.1">
    <property type="nucleotide sequence ID" value="NZ_BMFV01000023.1"/>
</dbReference>
<reference evidence="1" key="1">
    <citation type="journal article" date="2014" name="Int. J. Syst. Evol. Microbiol.">
        <title>Complete genome sequence of Corynebacterium casei LMG S-19264T (=DSM 44701T), isolated from a smear-ripened cheese.</title>
        <authorList>
            <consortium name="US DOE Joint Genome Institute (JGI-PGF)"/>
            <person name="Walter F."/>
            <person name="Albersmeier A."/>
            <person name="Kalinowski J."/>
            <person name="Ruckert C."/>
        </authorList>
    </citation>
    <scope>NUCLEOTIDE SEQUENCE</scope>
    <source>
        <strain evidence="1">CGMCC 1.12777</strain>
    </source>
</reference>
<dbReference type="Proteomes" id="UP000656813">
    <property type="component" value="Unassembled WGS sequence"/>
</dbReference>
<name>A0A8J2ZY85_9BACL</name>
<evidence type="ECO:0000313" key="1">
    <source>
        <dbReference type="EMBL" id="GGH84827.1"/>
    </source>
</evidence>
<reference evidence="1" key="2">
    <citation type="submission" date="2020-09" db="EMBL/GenBank/DDBJ databases">
        <authorList>
            <person name="Sun Q."/>
            <person name="Zhou Y."/>
        </authorList>
    </citation>
    <scope>NUCLEOTIDE SEQUENCE</scope>
    <source>
        <strain evidence="1">CGMCC 1.12777</strain>
    </source>
</reference>